<dbReference type="EMBL" id="MU266474">
    <property type="protein sequence ID" value="KAH7922739.1"/>
    <property type="molecule type" value="Genomic_DNA"/>
</dbReference>
<protein>
    <submittedName>
        <fullName evidence="1">Uncharacterized protein</fullName>
    </submittedName>
</protein>
<organism evidence="1 2">
    <name type="scientific">Leucogyrophana mollusca</name>
    <dbReference type="NCBI Taxonomy" id="85980"/>
    <lineage>
        <taxon>Eukaryota</taxon>
        <taxon>Fungi</taxon>
        <taxon>Dikarya</taxon>
        <taxon>Basidiomycota</taxon>
        <taxon>Agaricomycotina</taxon>
        <taxon>Agaricomycetes</taxon>
        <taxon>Agaricomycetidae</taxon>
        <taxon>Boletales</taxon>
        <taxon>Boletales incertae sedis</taxon>
        <taxon>Leucogyrophana</taxon>
    </lineage>
</organism>
<keyword evidence="2" id="KW-1185">Reference proteome</keyword>
<dbReference type="Proteomes" id="UP000790709">
    <property type="component" value="Unassembled WGS sequence"/>
</dbReference>
<proteinExistence type="predicted"/>
<evidence type="ECO:0000313" key="2">
    <source>
        <dbReference type="Proteomes" id="UP000790709"/>
    </source>
</evidence>
<name>A0ACB8BAV9_9AGAM</name>
<gene>
    <name evidence="1" type="ORF">BV22DRAFT_1048681</name>
</gene>
<accession>A0ACB8BAV9</accession>
<evidence type="ECO:0000313" key="1">
    <source>
        <dbReference type="EMBL" id="KAH7922739.1"/>
    </source>
</evidence>
<reference evidence="1" key="1">
    <citation type="journal article" date="2021" name="New Phytol.">
        <title>Evolutionary innovations through gain and loss of genes in the ectomycorrhizal Boletales.</title>
        <authorList>
            <person name="Wu G."/>
            <person name="Miyauchi S."/>
            <person name="Morin E."/>
            <person name="Kuo A."/>
            <person name="Drula E."/>
            <person name="Varga T."/>
            <person name="Kohler A."/>
            <person name="Feng B."/>
            <person name="Cao Y."/>
            <person name="Lipzen A."/>
            <person name="Daum C."/>
            <person name="Hundley H."/>
            <person name="Pangilinan J."/>
            <person name="Johnson J."/>
            <person name="Barry K."/>
            <person name="LaButti K."/>
            <person name="Ng V."/>
            <person name="Ahrendt S."/>
            <person name="Min B."/>
            <person name="Choi I.G."/>
            <person name="Park H."/>
            <person name="Plett J.M."/>
            <person name="Magnuson J."/>
            <person name="Spatafora J.W."/>
            <person name="Nagy L.G."/>
            <person name="Henrissat B."/>
            <person name="Grigoriev I.V."/>
            <person name="Yang Z.L."/>
            <person name="Xu J."/>
            <person name="Martin F.M."/>
        </authorList>
    </citation>
    <scope>NUCLEOTIDE SEQUENCE</scope>
    <source>
        <strain evidence="1">KUC20120723A-06</strain>
    </source>
</reference>
<sequence length="110" mass="10822">MLAHITAVFLALALGAVASPSLVARGDGGGGGSCDTTSGYNQQCCNPTGVVGNSVFDTILAGLGVVGLPVGALVGVNCVLSSTCSQTTLCCTNDQQTFGLVNVNVQCVSL</sequence>
<comment type="caution">
    <text evidence="1">The sequence shown here is derived from an EMBL/GenBank/DDBJ whole genome shotgun (WGS) entry which is preliminary data.</text>
</comment>